<reference evidence="2" key="1">
    <citation type="submission" date="2014-09" db="EMBL/GenBank/DDBJ databases">
        <authorList>
            <person name="Mudge J."/>
            <person name="Ramaraj T."/>
            <person name="Lindquist I.E."/>
            <person name="Bharti A.K."/>
            <person name="Sundararajan A."/>
            <person name="Cameron C.T."/>
            <person name="Woodward J.E."/>
            <person name="May G.D."/>
            <person name="Brubaker C."/>
            <person name="Broadhvest J."/>
            <person name="Wilkins T.A."/>
        </authorList>
    </citation>
    <scope>NUCLEOTIDE SEQUENCE</scope>
    <source>
        <strain evidence="2">cv. AKA8401</strain>
    </source>
</reference>
<accession>A0A0B0PKH2</accession>
<evidence type="ECO:0000313" key="1">
    <source>
        <dbReference type="EMBL" id="KHG25515.1"/>
    </source>
</evidence>
<organism evidence="1 2">
    <name type="scientific">Gossypium arboreum</name>
    <name type="common">Tree cotton</name>
    <name type="synonym">Gossypium nanking</name>
    <dbReference type="NCBI Taxonomy" id="29729"/>
    <lineage>
        <taxon>Eukaryota</taxon>
        <taxon>Viridiplantae</taxon>
        <taxon>Streptophyta</taxon>
        <taxon>Embryophyta</taxon>
        <taxon>Tracheophyta</taxon>
        <taxon>Spermatophyta</taxon>
        <taxon>Magnoliopsida</taxon>
        <taxon>eudicotyledons</taxon>
        <taxon>Gunneridae</taxon>
        <taxon>Pentapetalae</taxon>
        <taxon>rosids</taxon>
        <taxon>malvids</taxon>
        <taxon>Malvales</taxon>
        <taxon>Malvaceae</taxon>
        <taxon>Malvoideae</taxon>
        <taxon>Gossypium</taxon>
    </lineage>
</organism>
<proteinExistence type="predicted"/>
<gene>
    <name evidence="1" type="ORF">F383_32619</name>
</gene>
<keyword evidence="2" id="KW-1185">Reference proteome</keyword>
<dbReference type="Proteomes" id="UP000032142">
    <property type="component" value="Unassembled WGS sequence"/>
</dbReference>
<protein>
    <submittedName>
        <fullName evidence="1">Uncharacterized protein</fullName>
    </submittedName>
</protein>
<dbReference type="EMBL" id="KN432681">
    <property type="protein sequence ID" value="KHG25515.1"/>
    <property type="molecule type" value="Genomic_DNA"/>
</dbReference>
<sequence length="11" mass="1310">MSEVRGRAYLK</sequence>
<name>A0A0B0PKH2_GOSAR</name>
<evidence type="ECO:0000313" key="2">
    <source>
        <dbReference type="Proteomes" id="UP000032142"/>
    </source>
</evidence>